<evidence type="ECO:0000313" key="4">
    <source>
        <dbReference type="Proteomes" id="UP001205843"/>
    </source>
</evidence>
<evidence type="ECO:0000256" key="1">
    <source>
        <dbReference type="SAM" id="MobiDB-lite"/>
    </source>
</evidence>
<dbReference type="Gene3D" id="1.10.101.10">
    <property type="entry name" value="PGBD-like superfamily/PGBD"/>
    <property type="match status" value="1"/>
</dbReference>
<dbReference type="RefSeq" id="WP_253476302.1">
    <property type="nucleotide sequence ID" value="NZ_JALJXV010000003.1"/>
</dbReference>
<feature type="compositionally biased region" description="Basic and acidic residues" evidence="1">
    <location>
        <begin position="1"/>
        <end position="11"/>
    </location>
</feature>
<keyword evidence="4" id="KW-1185">Reference proteome</keyword>
<dbReference type="InterPro" id="IPR002477">
    <property type="entry name" value="Peptidoglycan-bd-like"/>
</dbReference>
<protein>
    <recommendedName>
        <fullName evidence="2">Peptidoglycan binding-like domain-containing protein</fullName>
    </recommendedName>
</protein>
<comment type="caution">
    <text evidence="3">The sequence shown here is derived from an EMBL/GenBank/DDBJ whole genome shotgun (WGS) entry which is preliminary data.</text>
</comment>
<sequence>MGRGEAGHWRAESGNAHPGAEQTWRPLPRQLLAWCVPLILLASLGLAPLPTTAGWEACNVTPYRMHVTAGRETHAGARREVLARDSQINPGHCVTLDDQPIDHNTYSYAMAVEWRSYSKQLHRGEEGDRYAWTGGEIPYCRYGRPTSLPSLDTSRILERCLASMIVSGFGAEIARDLNGIEWLTPAAFQLGPNRSTWYLLDYPSEGTQQDVDRAPVLAVQAGLRNLGYDPGPLDGLMGAQTRAAMRNFERDHGAQFPQQITRSSVAGAIAMIENAAYRVLAQRAETAKRQSAAQTEQFLREISAWFSGGLTSGQCATETNRSNQRMTRCTGHFEHADSALASSYTQRIDARLTGSFGMTHTPERDPRRADGAAGIWHLGRSYRGGASFQWCHLIHSARSGGRAHHRIDLICER</sequence>
<dbReference type="AlphaFoldDB" id="A0AAE3KC08"/>
<gene>
    <name evidence="3" type="ORF">J2T57_001460</name>
</gene>
<feature type="domain" description="Peptidoglycan binding-like" evidence="2">
    <location>
        <begin position="214"/>
        <end position="253"/>
    </location>
</feature>
<evidence type="ECO:0000313" key="3">
    <source>
        <dbReference type="EMBL" id="MCP1674358.1"/>
    </source>
</evidence>
<accession>A0AAE3KC08</accession>
<dbReference type="InterPro" id="IPR036365">
    <property type="entry name" value="PGBD-like_sf"/>
</dbReference>
<organism evidence="3 4">
    <name type="scientific">Natronocella acetinitrilica</name>
    <dbReference type="NCBI Taxonomy" id="414046"/>
    <lineage>
        <taxon>Bacteria</taxon>
        <taxon>Pseudomonadati</taxon>
        <taxon>Pseudomonadota</taxon>
        <taxon>Gammaproteobacteria</taxon>
        <taxon>Chromatiales</taxon>
        <taxon>Ectothiorhodospiraceae</taxon>
        <taxon>Natronocella</taxon>
    </lineage>
</organism>
<dbReference type="Proteomes" id="UP001205843">
    <property type="component" value="Unassembled WGS sequence"/>
</dbReference>
<evidence type="ECO:0000259" key="2">
    <source>
        <dbReference type="Pfam" id="PF01471"/>
    </source>
</evidence>
<feature type="region of interest" description="Disordered" evidence="1">
    <location>
        <begin position="1"/>
        <end position="22"/>
    </location>
</feature>
<dbReference type="Pfam" id="PF01471">
    <property type="entry name" value="PG_binding_1"/>
    <property type="match status" value="1"/>
</dbReference>
<dbReference type="InterPro" id="IPR036366">
    <property type="entry name" value="PGBDSf"/>
</dbReference>
<dbReference type="SUPFAM" id="SSF47090">
    <property type="entry name" value="PGBD-like"/>
    <property type="match status" value="1"/>
</dbReference>
<dbReference type="EMBL" id="JALJXV010000003">
    <property type="protein sequence ID" value="MCP1674358.1"/>
    <property type="molecule type" value="Genomic_DNA"/>
</dbReference>
<name>A0AAE3KC08_9GAMM</name>
<proteinExistence type="predicted"/>
<reference evidence="3" key="1">
    <citation type="submission" date="2022-03" db="EMBL/GenBank/DDBJ databases">
        <title>Genomic Encyclopedia of Type Strains, Phase III (KMG-III): the genomes of soil and plant-associated and newly described type strains.</title>
        <authorList>
            <person name="Whitman W."/>
        </authorList>
    </citation>
    <scope>NUCLEOTIDE SEQUENCE</scope>
    <source>
        <strain evidence="3">ANL 6-2</strain>
    </source>
</reference>